<dbReference type="AlphaFoldDB" id="U2T4E5"/>
<proteinExistence type="predicted"/>
<dbReference type="EMBL" id="AWVQ01000663">
    <property type="protein sequence ID" value="ERK69587.1"/>
    <property type="molecule type" value="Genomic_DNA"/>
</dbReference>
<comment type="caution">
    <text evidence="1">The sequence shown here is derived from an EMBL/GenBank/DDBJ whole genome shotgun (WGS) entry which is preliminary data.</text>
</comment>
<gene>
    <name evidence="1" type="ORF">N136_04099</name>
</gene>
<feature type="non-terminal residue" evidence="1">
    <location>
        <position position="1"/>
    </location>
</feature>
<organism evidence="1 2">
    <name type="scientific">Leifsonia aquatica ATCC 14665</name>
    <dbReference type="NCBI Taxonomy" id="1358026"/>
    <lineage>
        <taxon>Bacteria</taxon>
        <taxon>Bacillati</taxon>
        <taxon>Actinomycetota</taxon>
        <taxon>Actinomycetes</taxon>
        <taxon>Micrococcales</taxon>
        <taxon>Microbacteriaceae</taxon>
        <taxon>Leifsonia</taxon>
    </lineage>
</organism>
<accession>U2T4E5</accession>
<dbReference type="HOGENOM" id="CLU_3161703_0_0_11"/>
<protein>
    <submittedName>
        <fullName evidence="1">Uncharacterized protein</fullName>
    </submittedName>
</protein>
<reference evidence="1 2" key="1">
    <citation type="submission" date="2013-08" db="EMBL/GenBank/DDBJ databases">
        <authorList>
            <person name="Weinstock G."/>
            <person name="Sodergren E."/>
            <person name="Wylie T."/>
            <person name="Fulton L."/>
            <person name="Fulton R."/>
            <person name="Fronick C."/>
            <person name="O'Laughlin M."/>
            <person name="Godfrey J."/>
            <person name="Miner T."/>
            <person name="Herter B."/>
            <person name="Appelbaum E."/>
            <person name="Cordes M."/>
            <person name="Lek S."/>
            <person name="Wollam A."/>
            <person name="Pepin K.H."/>
            <person name="Palsikar V.B."/>
            <person name="Mitreva M."/>
            <person name="Wilson R.K."/>
        </authorList>
    </citation>
    <scope>NUCLEOTIDE SEQUENCE [LARGE SCALE GENOMIC DNA]</scope>
    <source>
        <strain evidence="1 2">ATCC 14665</strain>
    </source>
</reference>
<evidence type="ECO:0000313" key="2">
    <source>
        <dbReference type="Proteomes" id="UP000016605"/>
    </source>
</evidence>
<name>U2T4E5_LEIAQ</name>
<evidence type="ECO:0000313" key="1">
    <source>
        <dbReference type="EMBL" id="ERK69587.1"/>
    </source>
</evidence>
<sequence length="47" mass="4821">HGGRGRVAVRAVGERRAHRGAALGVGDLRSGHASILPPGRRALTADL</sequence>
<dbReference type="Proteomes" id="UP000016605">
    <property type="component" value="Unassembled WGS sequence"/>
</dbReference>